<proteinExistence type="predicted"/>
<name>A0ACC0VW96_9STRA</name>
<evidence type="ECO:0000313" key="1">
    <source>
        <dbReference type="EMBL" id="KAI9910376.1"/>
    </source>
</evidence>
<comment type="caution">
    <text evidence="1">The sequence shown here is derived from an EMBL/GenBank/DDBJ whole genome shotgun (WGS) entry which is preliminary data.</text>
</comment>
<sequence>MLVQRLSRMLRRAFDISDAYVASTAHSRSSSAATGGGLESFVPSRDKTLPHLPSHESVFQLQHGMRLCSTDTADTSVIPC</sequence>
<gene>
    <name evidence="1" type="ORF">PsorP6_010920</name>
</gene>
<accession>A0ACC0VW96</accession>
<keyword evidence="2" id="KW-1185">Reference proteome</keyword>
<protein>
    <submittedName>
        <fullName evidence="1">Uncharacterized protein</fullName>
    </submittedName>
</protein>
<dbReference type="EMBL" id="CM047585">
    <property type="protein sequence ID" value="KAI9910376.1"/>
    <property type="molecule type" value="Genomic_DNA"/>
</dbReference>
<reference evidence="1 2" key="1">
    <citation type="journal article" date="2022" name="bioRxiv">
        <title>The genome of the oomycete Peronosclerospora sorghi, a cosmopolitan pathogen of maize and sorghum, is inflated with dispersed pseudogenes.</title>
        <authorList>
            <person name="Fletcher K."/>
            <person name="Martin F."/>
            <person name="Isakeit T."/>
            <person name="Cavanaugh K."/>
            <person name="Magill C."/>
            <person name="Michelmore R."/>
        </authorList>
    </citation>
    <scope>NUCLEOTIDE SEQUENCE [LARGE SCALE GENOMIC DNA]</scope>
    <source>
        <strain evidence="1">P6</strain>
    </source>
</reference>
<organism evidence="1 2">
    <name type="scientific">Peronosclerospora sorghi</name>
    <dbReference type="NCBI Taxonomy" id="230839"/>
    <lineage>
        <taxon>Eukaryota</taxon>
        <taxon>Sar</taxon>
        <taxon>Stramenopiles</taxon>
        <taxon>Oomycota</taxon>
        <taxon>Peronosporomycetes</taxon>
        <taxon>Peronosporales</taxon>
        <taxon>Peronosporaceae</taxon>
        <taxon>Peronosclerospora</taxon>
    </lineage>
</organism>
<evidence type="ECO:0000313" key="2">
    <source>
        <dbReference type="Proteomes" id="UP001163321"/>
    </source>
</evidence>
<dbReference type="Proteomes" id="UP001163321">
    <property type="component" value="Chromosome 6"/>
</dbReference>